<dbReference type="EMBL" id="CP002583">
    <property type="protein sequence ID" value="ADZ93002.1"/>
    <property type="molecule type" value="Genomic_DNA"/>
</dbReference>
<dbReference type="HAMAP" id="MF_01841">
    <property type="entry name" value="Agmatine_deimin"/>
    <property type="match status" value="1"/>
</dbReference>
<organism evidence="3 4">
    <name type="scientific">Marinomonas mediterranea (strain ATCC 700492 / JCM 21426 / NBRC 103028 / MMB-1)</name>
    <dbReference type="NCBI Taxonomy" id="717774"/>
    <lineage>
        <taxon>Bacteria</taxon>
        <taxon>Pseudomonadati</taxon>
        <taxon>Pseudomonadota</taxon>
        <taxon>Gammaproteobacteria</taxon>
        <taxon>Oceanospirillales</taxon>
        <taxon>Oceanospirillaceae</taxon>
        <taxon>Marinomonas</taxon>
    </lineage>
</organism>
<comment type="similarity">
    <text evidence="2">Belongs to the agmatine deiminase family.</text>
</comment>
<comment type="catalytic activity">
    <reaction evidence="2">
        <text>agmatine + H2O = N-carbamoylputrescine + NH4(+)</text>
        <dbReference type="Rhea" id="RHEA:18037"/>
        <dbReference type="ChEBI" id="CHEBI:15377"/>
        <dbReference type="ChEBI" id="CHEBI:28938"/>
        <dbReference type="ChEBI" id="CHEBI:58145"/>
        <dbReference type="ChEBI" id="CHEBI:58318"/>
        <dbReference type="EC" id="3.5.3.12"/>
    </reaction>
</comment>
<dbReference type="STRING" id="717774.Marme_3792"/>
<dbReference type="OrthoDB" id="9808013at2"/>
<evidence type="ECO:0000256" key="2">
    <source>
        <dbReference type="HAMAP-Rule" id="MF_01841"/>
    </source>
</evidence>
<keyword evidence="1 2" id="KW-0378">Hydrolase</keyword>
<gene>
    <name evidence="2" type="primary">aguA</name>
    <name evidence="3" type="ordered locus">Marme_3792</name>
</gene>
<dbReference type="RefSeq" id="WP_013662904.1">
    <property type="nucleotide sequence ID" value="NC_015276.1"/>
</dbReference>
<accession>F2JWY5</accession>
<feature type="active site" description="Amidino-cysteine intermediate" evidence="2">
    <location>
        <position position="363"/>
    </location>
</feature>
<proteinExistence type="inferred from homology"/>
<evidence type="ECO:0000313" key="4">
    <source>
        <dbReference type="Proteomes" id="UP000001062"/>
    </source>
</evidence>
<dbReference type="SUPFAM" id="SSF55909">
    <property type="entry name" value="Pentein"/>
    <property type="match status" value="1"/>
</dbReference>
<dbReference type="InterPro" id="IPR007466">
    <property type="entry name" value="Peptidyl-Arg-deiminase_porph"/>
</dbReference>
<dbReference type="Pfam" id="PF04371">
    <property type="entry name" value="PAD_porph"/>
    <property type="match status" value="1"/>
</dbReference>
<name>F2JWY5_MARM1</name>
<dbReference type="GO" id="GO:0009446">
    <property type="term" value="P:putrescine biosynthetic process"/>
    <property type="evidence" value="ECO:0007669"/>
    <property type="project" value="InterPro"/>
</dbReference>
<reference evidence="3 4" key="1">
    <citation type="journal article" date="2012" name="Stand. Genomic Sci.">
        <title>Complete genome sequence of the melanogenic marine bacterium Marinomonas mediterranea type strain (MMB-1(T)).</title>
        <authorList>
            <person name="Lucas-Elio P."/>
            <person name="Goodwin L."/>
            <person name="Woyke T."/>
            <person name="Pitluck S."/>
            <person name="Nolan M."/>
            <person name="Kyrpides N.C."/>
            <person name="Detter J.C."/>
            <person name="Copeland A."/>
            <person name="Teshima H."/>
            <person name="Bruce D."/>
            <person name="Detter C."/>
            <person name="Tapia R."/>
            <person name="Han S."/>
            <person name="Land M.L."/>
            <person name="Ivanova N."/>
            <person name="Mikhailova N."/>
            <person name="Johnston A.W."/>
            <person name="Sanchez-Amat A."/>
        </authorList>
    </citation>
    <scope>NUCLEOTIDE SEQUENCE [LARGE SCALE GENOMIC DNA]</scope>
    <source>
        <strain evidence="4">ATCC 700492 / JCM 21426 / NBRC 103028 / MMB-1</strain>
    </source>
</reference>
<dbReference type="GO" id="GO:0004668">
    <property type="term" value="F:protein-arginine deiminase activity"/>
    <property type="evidence" value="ECO:0007669"/>
    <property type="project" value="InterPro"/>
</dbReference>
<dbReference type="AlphaFoldDB" id="F2JWY5"/>
<dbReference type="PANTHER" id="PTHR31377:SF0">
    <property type="entry name" value="AGMATINE DEIMINASE-RELATED"/>
    <property type="match status" value="1"/>
</dbReference>
<dbReference type="NCBIfam" id="TIGR03380">
    <property type="entry name" value="agmatine_aguA"/>
    <property type="match status" value="1"/>
</dbReference>
<dbReference type="InterPro" id="IPR017754">
    <property type="entry name" value="Agmatine_deiminase"/>
</dbReference>
<dbReference type="KEGG" id="mme:Marme_3792"/>
<dbReference type="HOGENOM" id="CLU_037682_1_0_6"/>
<dbReference type="PANTHER" id="PTHR31377">
    <property type="entry name" value="AGMATINE DEIMINASE-RELATED"/>
    <property type="match status" value="1"/>
</dbReference>
<sequence length="375" mass="42090">MSTENTHLTKAYLESTPAQDGFHMPGEHHPHSSVWLIWPERPDNWRDNAKPAQATFARFITALSDYVDVNLAVSPECLNDAKQQLPENVTLHPMKSNDAWMRDVGPTFVINDKGEKRAVDWHFNAWGGELDGLYEDWSDDERIAKQVADAEKAAAYKAPFILEGGSIHSDGEGTVYTTEECLLHPSRNPELSKEQIEQHLFNYLGAQKVIWLKLGLVNDETNGHIDNILHIVGPGEVIITVCDDPEDPQYDISQAALKTLSSETDAQRRKIIVHKLPMPGPLYITEEEAKGIVQTPRMERCEGERLGASYANFLITNNALFFPMLDERYDEQAKKILQGAFPEHKIVGIPAREIVLGGGNLHCITQQVPKPQIDN</sequence>
<keyword evidence="4" id="KW-1185">Reference proteome</keyword>
<evidence type="ECO:0000313" key="3">
    <source>
        <dbReference type="EMBL" id="ADZ93002.1"/>
    </source>
</evidence>
<evidence type="ECO:0000256" key="1">
    <source>
        <dbReference type="ARBA" id="ARBA00022801"/>
    </source>
</evidence>
<dbReference type="Gene3D" id="3.75.10.10">
    <property type="entry name" value="L-arginine/glycine Amidinotransferase, Chain A"/>
    <property type="match status" value="1"/>
</dbReference>
<dbReference type="GO" id="GO:0047632">
    <property type="term" value="F:agmatine deiminase activity"/>
    <property type="evidence" value="ECO:0007669"/>
    <property type="project" value="UniProtKB-UniRule"/>
</dbReference>
<dbReference type="PATRIC" id="fig|717774.3.peg.3907"/>
<dbReference type="EC" id="3.5.3.12" evidence="2"/>
<dbReference type="eggNOG" id="COG2957">
    <property type="taxonomic scope" value="Bacteria"/>
</dbReference>
<protein>
    <recommendedName>
        <fullName evidence="2">Putative agmatine deiminase</fullName>
        <ecNumber evidence="2">3.5.3.12</ecNumber>
    </recommendedName>
    <alternativeName>
        <fullName evidence="2">Agmatine iminohydrolase</fullName>
    </alternativeName>
</protein>
<dbReference type="NCBIfam" id="NF010070">
    <property type="entry name" value="PRK13551.1"/>
    <property type="match status" value="1"/>
</dbReference>
<dbReference type="Proteomes" id="UP000001062">
    <property type="component" value="Chromosome"/>
</dbReference>